<name>A0ABT7R3G3_9BACI</name>
<dbReference type="InterPro" id="IPR002559">
    <property type="entry name" value="Transposase_11"/>
</dbReference>
<comment type="caution">
    <text evidence="3">The sequence shown here is derived from an EMBL/GenBank/DDBJ whole genome shotgun (WGS) entry which is preliminary data.</text>
</comment>
<dbReference type="Gene3D" id="3.90.350.10">
    <property type="entry name" value="Transposase Inhibitor Protein From Tn5, Chain A, domain 1"/>
    <property type="match status" value="1"/>
</dbReference>
<organism evidence="3 4">
    <name type="scientific">Bacillus hominis</name>
    <dbReference type="NCBI Taxonomy" id="2817478"/>
    <lineage>
        <taxon>Bacteria</taxon>
        <taxon>Bacillati</taxon>
        <taxon>Bacillota</taxon>
        <taxon>Bacilli</taxon>
        <taxon>Bacillales</taxon>
        <taxon>Bacillaceae</taxon>
        <taxon>Bacillus</taxon>
        <taxon>Bacillus cereus group</taxon>
    </lineage>
</organism>
<proteinExistence type="predicted"/>
<dbReference type="Pfam" id="PF01609">
    <property type="entry name" value="DDE_Tnp_1"/>
    <property type="match status" value="1"/>
</dbReference>
<dbReference type="InterPro" id="IPR012337">
    <property type="entry name" value="RNaseH-like_sf"/>
</dbReference>
<accession>A0ABT7R3G3</accession>
<evidence type="ECO:0000313" key="3">
    <source>
        <dbReference type="EMBL" id="MDM5437475.1"/>
    </source>
</evidence>
<gene>
    <name evidence="3" type="ORF">QUG02_04870</name>
</gene>
<feature type="domain" description="Transposase IS4-like" evidence="2">
    <location>
        <begin position="18"/>
        <end position="45"/>
    </location>
</feature>
<keyword evidence="4" id="KW-1185">Reference proteome</keyword>
<evidence type="ECO:0000259" key="2">
    <source>
        <dbReference type="Pfam" id="PF01609"/>
    </source>
</evidence>
<dbReference type="EMBL" id="JAUCFG010000002">
    <property type="protein sequence ID" value="MDM5437475.1"/>
    <property type="molecule type" value="Genomic_DNA"/>
</dbReference>
<protein>
    <submittedName>
        <fullName evidence="3">Transposase</fullName>
    </submittedName>
</protein>
<evidence type="ECO:0000256" key="1">
    <source>
        <dbReference type="ARBA" id="ARBA00002286"/>
    </source>
</evidence>
<dbReference type="SUPFAM" id="SSF53098">
    <property type="entry name" value="Ribonuclease H-like"/>
    <property type="match status" value="1"/>
</dbReference>
<dbReference type="Proteomes" id="UP001224139">
    <property type="component" value="Unassembled WGS sequence"/>
</dbReference>
<evidence type="ECO:0000313" key="4">
    <source>
        <dbReference type="Proteomes" id="UP001224139"/>
    </source>
</evidence>
<comment type="function">
    <text evidence="1">Involved in the transposition of the insertion sequence.</text>
</comment>
<sequence length="50" mass="6295">MNLSIQDAFHLFTEELQRYLYIYSLRWQIEILFKTWKSFFEIDLCLVLYL</sequence>
<reference evidence="3 4" key="1">
    <citation type="submission" date="2023-06" db="EMBL/GenBank/DDBJ databases">
        <title>Comparative genomics of Bacillaceae isolates and their secondary metabolite potential.</title>
        <authorList>
            <person name="Song L."/>
            <person name="Nielsen L.J."/>
            <person name="Mohite O."/>
            <person name="Xu X."/>
            <person name="Weber T."/>
            <person name="Kovacs A.T."/>
        </authorList>
    </citation>
    <scope>NUCLEOTIDE SEQUENCE [LARGE SCALE GENOMIC DNA]</scope>
    <source>
        <strain evidence="3 4">DX2.1</strain>
    </source>
</reference>